<keyword evidence="6" id="KW-1185">Reference proteome</keyword>
<evidence type="ECO:0000313" key="5">
    <source>
        <dbReference type="EMBL" id="PCE41655.1"/>
    </source>
</evidence>
<comment type="caution">
    <text evidence="5">The sequence shown here is derived from an EMBL/GenBank/DDBJ whole genome shotgun (WGS) entry which is preliminary data.</text>
</comment>
<dbReference type="InterPro" id="IPR018060">
    <property type="entry name" value="HTH_AraC"/>
</dbReference>
<evidence type="ECO:0000313" key="6">
    <source>
        <dbReference type="Proteomes" id="UP000218934"/>
    </source>
</evidence>
<dbReference type="Pfam" id="PF12833">
    <property type="entry name" value="HTH_18"/>
    <property type="match status" value="1"/>
</dbReference>
<dbReference type="InterPro" id="IPR020449">
    <property type="entry name" value="Tscrpt_reg_AraC-type_HTH"/>
</dbReference>
<evidence type="ECO:0000256" key="1">
    <source>
        <dbReference type="ARBA" id="ARBA00023015"/>
    </source>
</evidence>
<dbReference type="Gene3D" id="3.40.50.880">
    <property type="match status" value="1"/>
</dbReference>
<evidence type="ECO:0000259" key="4">
    <source>
        <dbReference type="PROSITE" id="PS01124"/>
    </source>
</evidence>
<dbReference type="PANTHER" id="PTHR43130:SF3">
    <property type="entry name" value="HTH-TYPE TRANSCRIPTIONAL REGULATOR RV1931C"/>
    <property type="match status" value="1"/>
</dbReference>
<dbReference type="EMBL" id="NWUF01000013">
    <property type="protein sequence ID" value="PCE41655.1"/>
    <property type="molecule type" value="Genomic_DNA"/>
</dbReference>
<feature type="domain" description="HTH araC/xylS-type" evidence="4">
    <location>
        <begin position="220"/>
        <end position="318"/>
    </location>
</feature>
<dbReference type="InterPro" id="IPR052158">
    <property type="entry name" value="INH-QAR"/>
</dbReference>
<dbReference type="Gene3D" id="1.10.10.60">
    <property type="entry name" value="Homeodomain-like"/>
    <property type="match status" value="2"/>
</dbReference>
<dbReference type="SUPFAM" id="SSF52317">
    <property type="entry name" value="Class I glutamine amidotransferase-like"/>
    <property type="match status" value="1"/>
</dbReference>
<dbReference type="PROSITE" id="PS01124">
    <property type="entry name" value="HTH_ARAC_FAMILY_2"/>
    <property type="match status" value="1"/>
</dbReference>
<keyword evidence="3" id="KW-0804">Transcription</keyword>
<organism evidence="5 6">
    <name type="scientific">Rhizorhabdus dicambivorans</name>
    <dbReference type="NCBI Taxonomy" id="1850238"/>
    <lineage>
        <taxon>Bacteria</taxon>
        <taxon>Pseudomonadati</taxon>
        <taxon>Pseudomonadota</taxon>
        <taxon>Alphaproteobacteria</taxon>
        <taxon>Sphingomonadales</taxon>
        <taxon>Sphingomonadaceae</taxon>
        <taxon>Rhizorhabdus</taxon>
    </lineage>
</organism>
<dbReference type="InterPro" id="IPR002818">
    <property type="entry name" value="DJ-1/PfpI"/>
</dbReference>
<reference evidence="5 6" key="1">
    <citation type="submission" date="2017-09" db="EMBL/GenBank/DDBJ databases">
        <title>The Catabolism of 3,6-Dichlorosalicylic acid is Initiated by the Cytochrome P450 Monooxygenase DsmABC in Rhizorhabdus dicambivorans Ndbn-20.</title>
        <authorList>
            <person name="Na L."/>
        </authorList>
    </citation>
    <scope>NUCLEOTIDE SEQUENCE [LARGE SCALE GENOMIC DNA]</scope>
    <source>
        <strain evidence="5 6">Ndbn-20m</strain>
    </source>
</reference>
<dbReference type="GO" id="GO:0043565">
    <property type="term" value="F:sequence-specific DNA binding"/>
    <property type="evidence" value="ECO:0007669"/>
    <property type="project" value="InterPro"/>
</dbReference>
<dbReference type="AlphaFoldDB" id="A0A2A4FSE1"/>
<dbReference type="InterPro" id="IPR029062">
    <property type="entry name" value="Class_I_gatase-like"/>
</dbReference>
<dbReference type="GO" id="GO:0003700">
    <property type="term" value="F:DNA-binding transcription factor activity"/>
    <property type="evidence" value="ECO:0007669"/>
    <property type="project" value="InterPro"/>
</dbReference>
<proteinExistence type="predicted"/>
<name>A0A2A4FSE1_9SPHN</name>
<dbReference type="PRINTS" id="PR00032">
    <property type="entry name" value="HTHARAC"/>
</dbReference>
<evidence type="ECO:0000256" key="3">
    <source>
        <dbReference type="ARBA" id="ARBA00023163"/>
    </source>
</evidence>
<dbReference type="SMART" id="SM00342">
    <property type="entry name" value="HTH_ARAC"/>
    <property type="match status" value="1"/>
</dbReference>
<accession>A0A2A4FSE1</accession>
<dbReference type="SUPFAM" id="SSF46689">
    <property type="entry name" value="Homeodomain-like"/>
    <property type="match status" value="2"/>
</dbReference>
<dbReference type="PANTHER" id="PTHR43130">
    <property type="entry name" value="ARAC-FAMILY TRANSCRIPTIONAL REGULATOR"/>
    <property type="match status" value="1"/>
</dbReference>
<dbReference type="Pfam" id="PF01965">
    <property type="entry name" value="DJ-1_PfpI"/>
    <property type="match status" value="1"/>
</dbReference>
<gene>
    <name evidence="5" type="ORF">COO09_14150</name>
</gene>
<protein>
    <submittedName>
        <fullName evidence="5">GlxA family transcriptional regulator</fullName>
    </submittedName>
</protein>
<dbReference type="InterPro" id="IPR009057">
    <property type="entry name" value="Homeodomain-like_sf"/>
</dbReference>
<dbReference type="KEGG" id="rdi:CMV14_09225"/>
<sequence>MVRTAATRTEVGILLYPGCQLAMVHGITDMLIIAGHFAKRLGRQAVRVSHWHRQEAGGFARCFDSHPDEGGSPAYLLTPGRLAGPPDADEAAPYARFLLDRHAQGAVLASNCGGAFVLAATGLLAGRPATTHWQFANAFRDRFPDVLLDPDKIVIEDGDIITAGGLMAWTDLGLRLVDRLFGPSVMIETGRFHLVDPVGREQRHYSNFSPRMTHGDEPILKVQHWLQARGARAVSVGEMAAQAGLEERTFLRRFKAATGLKPSEYSQHLRIGKARELLEATRRPVEQIAWSVGYEDAAAFRKLFHRIVGLTPGEYRQRFGVGRDEPLAA</sequence>
<keyword evidence="2" id="KW-0238">DNA-binding</keyword>
<evidence type="ECO:0000256" key="2">
    <source>
        <dbReference type="ARBA" id="ARBA00023125"/>
    </source>
</evidence>
<keyword evidence="1" id="KW-0805">Transcription regulation</keyword>
<dbReference type="OrthoDB" id="186587at2"/>
<dbReference type="CDD" id="cd03138">
    <property type="entry name" value="GATase1_AraC_2"/>
    <property type="match status" value="1"/>
</dbReference>
<dbReference type="RefSeq" id="WP_066964417.1">
    <property type="nucleotide sequence ID" value="NZ_CP023449.1"/>
</dbReference>
<dbReference type="Proteomes" id="UP000218934">
    <property type="component" value="Unassembled WGS sequence"/>
</dbReference>